<accession>A0A6A5XSH1</accession>
<dbReference type="EMBL" id="ML978069">
    <property type="protein sequence ID" value="KAF2016285.1"/>
    <property type="molecule type" value="Genomic_DNA"/>
</dbReference>
<gene>
    <name evidence="7" type="ORF">BU24DRAFT_409402</name>
</gene>
<evidence type="ECO:0000256" key="3">
    <source>
        <dbReference type="ARBA" id="ARBA00067672"/>
    </source>
</evidence>
<dbReference type="RefSeq" id="XP_033384624.1">
    <property type="nucleotide sequence ID" value="XM_033525915.1"/>
</dbReference>
<evidence type="ECO:0000313" key="7">
    <source>
        <dbReference type="EMBL" id="KAF2016285.1"/>
    </source>
</evidence>
<dbReference type="GO" id="GO:0020037">
    <property type="term" value="F:heme binding"/>
    <property type="evidence" value="ECO:0007669"/>
    <property type="project" value="InterPro"/>
</dbReference>
<keyword evidence="8" id="KW-1185">Reference proteome</keyword>
<keyword evidence="7" id="KW-0489">Methyltransferase</keyword>
<dbReference type="Proteomes" id="UP000799778">
    <property type="component" value="Unassembled WGS sequence"/>
</dbReference>
<dbReference type="OrthoDB" id="3934656at2759"/>
<dbReference type="InterPro" id="IPR001128">
    <property type="entry name" value="Cyt_P450"/>
</dbReference>
<dbReference type="GeneID" id="54283312"/>
<evidence type="ECO:0000256" key="1">
    <source>
        <dbReference type="ARBA" id="ARBA00004972"/>
    </source>
</evidence>
<dbReference type="CDD" id="cd11060">
    <property type="entry name" value="CYP57A1-like"/>
    <property type="match status" value="1"/>
</dbReference>
<dbReference type="GO" id="GO:0005506">
    <property type="term" value="F:iron ion binding"/>
    <property type="evidence" value="ECO:0007669"/>
    <property type="project" value="InterPro"/>
</dbReference>
<keyword evidence="6" id="KW-0408">Iron</keyword>
<dbReference type="FunFam" id="1.10.630.10:FF:000076">
    <property type="entry name" value="Cytochrome P450 monooxygenase"/>
    <property type="match status" value="1"/>
</dbReference>
<dbReference type="InterPro" id="IPR036396">
    <property type="entry name" value="Cyt_P450_sf"/>
</dbReference>
<dbReference type="PRINTS" id="PR00463">
    <property type="entry name" value="EP450I"/>
</dbReference>
<dbReference type="GO" id="GO:0008168">
    <property type="term" value="F:methyltransferase activity"/>
    <property type="evidence" value="ECO:0007669"/>
    <property type="project" value="UniProtKB-KW"/>
</dbReference>
<dbReference type="GO" id="GO:0032259">
    <property type="term" value="P:methylation"/>
    <property type="evidence" value="ECO:0007669"/>
    <property type="project" value="UniProtKB-KW"/>
</dbReference>
<dbReference type="PANTHER" id="PTHR24305:SF168">
    <property type="entry name" value="P450, PUTATIVE (EUROFUNG)-RELATED"/>
    <property type="match status" value="1"/>
</dbReference>
<reference evidence="7" key="1">
    <citation type="journal article" date="2020" name="Stud. Mycol.">
        <title>101 Dothideomycetes genomes: a test case for predicting lifestyles and emergence of pathogens.</title>
        <authorList>
            <person name="Haridas S."/>
            <person name="Albert R."/>
            <person name="Binder M."/>
            <person name="Bloem J."/>
            <person name="Labutti K."/>
            <person name="Salamov A."/>
            <person name="Andreopoulos B."/>
            <person name="Baker S."/>
            <person name="Barry K."/>
            <person name="Bills G."/>
            <person name="Bluhm B."/>
            <person name="Cannon C."/>
            <person name="Castanera R."/>
            <person name="Culley D."/>
            <person name="Daum C."/>
            <person name="Ezra D."/>
            <person name="Gonzalez J."/>
            <person name="Henrissat B."/>
            <person name="Kuo A."/>
            <person name="Liang C."/>
            <person name="Lipzen A."/>
            <person name="Lutzoni F."/>
            <person name="Magnuson J."/>
            <person name="Mondo S."/>
            <person name="Nolan M."/>
            <person name="Ohm R."/>
            <person name="Pangilinan J."/>
            <person name="Park H.-J."/>
            <person name="Ramirez L."/>
            <person name="Alfaro M."/>
            <person name="Sun H."/>
            <person name="Tritt A."/>
            <person name="Yoshinaga Y."/>
            <person name="Zwiers L.-H."/>
            <person name="Turgeon B."/>
            <person name="Goodwin S."/>
            <person name="Spatafora J."/>
            <person name="Crous P."/>
            <person name="Grigoriev I."/>
        </authorList>
    </citation>
    <scope>NUCLEOTIDE SEQUENCE</scope>
    <source>
        <strain evidence="7">CBS 175.79</strain>
    </source>
</reference>
<keyword evidence="6" id="KW-0349">Heme</keyword>
<dbReference type="AlphaFoldDB" id="A0A6A5XSH1"/>
<organism evidence="7 8">
    <name type="scientific">Aaosphaeria arxii CBS 175.79</name>
    <dbReference type="NCBI Taxonomy" id="1450172"/>
    <lineage>
        <taxon>Eukaryota</taxon>
        <taxon>Fungi</taxon>
        <taxon>Dikarya</taxon>
        <taxon>Ascomycota</taxon>
        <taxon>Pezizomycotina</taxon>
        <taxon>Dothideomycetes</taxon>
        <taxon>Pleosporomycetidae</taxon>
        <taxon>Pleosporales</taxon>
        <taxon>Pleosporales incertae sedis</taxon>
        <taxon>Aaosphaeria</taxon>
    </lineage>
</organism>
<evidence type="ECO:0000256" key="2">
    <source>
        <dbReference type="ARBA" id="ARBA00023026"/>
    </source>
</evidence>
<keyword evidence="2" id="KW-0843">Virulence</keyword>
<dbReference type="InterPro" id="IPR002401">
    <property type="entry name" value="Cyt_P450_E_grp-I"/>
</dbReference>
<protein>
    <recommendedName>
        <fullName evidence="4">Cytochrome P450 monooxygenase ABA1</fullName>
    </recommendedName>
    <alternativeName>
        <fullName evidence="5">Abscisic acid biosynthesis protein 1</fullName>
    </alternativeName>
    <alternativeName>
        <fullName evidence="3">Cytochrome P450 monooxygenase aba1</fullName>
    </alternativeName>
</protein>
<comment type="cofactor">
    <cofactor evidence="6">
        <name>heme</name>
        <dbReference type="ChEBI" id="CHEBI:30413"/>
    </cofactor>
</comment>
<dbReference type="Pfam" id="PF00067">
    <property type="entry name" value="p450"/>
    <property type="match status" value="1"/>
</dbReference>
<evidence type="ECO:0000256" key="5">
    <source>
        <dbReference type="ARBA" id="ARBA00079990"/>
    </source>
</evidence>
<dbReference type="PANTHER" id="PTHR24305">
    <property type="entry name" value="CYTOCHROME P450"/>
    <property type="match status" value="1"/>
</dbReference>
<proteinExistence type="predicted"/>
<evidence type="ECO:0000256" key="6">
    <source>
        <dbReference type="PIRSR" id="PIRSR602401-1"/>
    </source>
</evidence>
<evidence type="ECO:0000313" key="8">
    <source>
        <dbReference type="Proteomes" id="UP000799778"/>
    </source>
</evidence>
<dbReference type="Gene3D" id="1.10.630.10">
    <property type="entry name" value="Cytochrome P450"/>
    <property type="match status" value="1"/>
</dbReference>
<feature type="binding site" description="axial binding residue" evidence="6">
    <location>
        <position position="469"/>
    </location>
    <ligand>
        <name>heme</name>
        <dbReference type="ChEBI" id="CHEBI:30413"/>
    </ligand>
    <ligandPart>
        <name>Fe</name>
        <dbReference type="ChEBI" id="CHEBI:18248"/>
    </ligandPart>
</feature>
<dbReference type="GO" id="GO:0016705">
    <property type="term" value="F:oxidoreductase activity, acting on paired donors, with incorporation or reduction of molecular oxygen"/>
    <property type="evidence" value="ECO:0007669"/>
    <property type="project" value="InterPro"/>
</dbReference>
<evidence type="ECO:0000256" key="4">
    <source>
        <dbReference type="ARBA" id="ARBA00068222"/>
    </source>
</evidence>
<sequence length="523" mass="58645">MFSDAVDAALGYASRNLVYLTLSIAFCYFAAERCRQYWRLRHFRGPFSTGISWLWHSKAVISGDCHTYYGDVTAQYGSIARVAPNHLITSSPELWAHINAVRSPYSRAGWYYHAARFDPGKDNVFTECDNDKHDARRKKMASGYAGKENPELESSIDEHVQELVHLIRSKYAAPASSGRVSKPMDLASKIQYLTLDVISGVGLGQSFRDLKADTDINDYLKASEEGLRIANLSFGLGISWLRDVPILGKAISPSEKDESGFGRMMAEARKVVSSRTERSTKERSDMLASFIRHGLTGDDLFQEAFEQILAGSDTTAAALRIIMLYIMSHPRVYAKLQAEIDDAVKAGKAPAAPGIISDAEARTLPYLSAVIREGLRVHPPVANLFSRVAPKGGDVVIVDGKEHFIPGGTMIGYSAFTMHRNNTKLYGEDSTVFRPERWFVDESIPGEQERLARMYKTNDMIFGHGRWQCLGKVVAMLEIHKTIFELLRNFDFALTNPHKPWEVFNVMGLFAISNMWVDVHERR</sequence>
<keyword evidence="7" id="KW-0808">Transferase</keyword>
<comment type="pathway">
    <text evidence="1">Hormone biosynthesis.</text>
</comment>
<dbReference type="InterPro" id="IPR050121">
    <property type="entry name" value="Cytochrome_P450_monoxygenase"/>
</dbReference>
<dbReference type="GO" id="GO:0004497">
    <property type="term" value="F:monooxygenase activity"/>
    <property type="evidence" value="ECO:0007669"/>
    <property type="project" value="InterPro"/>
</dbReference>
<dbReference type="SUPFAM" id="SSF48264">
    <property type="entry name" value="Cytochrome P450"/>
    <property type="match status" value="1"/>
</dbReference>
<dbReference type="PRINTS" id="PR00385">
    <property type="entry name" value="P450"/>
</dbReference>
<keyword evidence="6" id="KW-0479">Metal-binding</keyword>
<name>A0A6A5XSH1_9PLEO</name>